<evidence type="ECO:0000313" key="2">
    <source>
        <dbReference type="EMBL" id="OAI94271.1"/>
    </source>
</evidence>
<dbReference type="EMBL" id="LUCV01000007">
    <property type="protein sequence ID" value="OAI94271.1"/>
    <property type="molecule type" value="Genomic_DNA"/>
</dbReference>
<dbReference type="InterPro" id="IPR041535">
    <property type="entry name" value="VbhA"/>
</dbReference>
<dbReference type="InterPro" id="IPR043038">
    <property type="entry name" value="VbhA_sf"/>
</dbReference>
<organism evidence="2 3">
    <name type="scientific">Pseudomonas putida</name>
    <name type="common">Arthrobacter siderocapsulatus</name>
    <dbReference type="NCBI Taxonomy" id="303"/>
    <lineage>
        <taxon>Bacteria</taxon>
        <taxon>Pseudomonadati</taxon>
        <taxon>Pseudomonadota</taxon>
        <taxon>Gammaproteobacteria</taxon>
        <taxon>Pseudomonadales</taxon>
        <taxon>Pseudomonadaceae</taxon>
        <taxon>Pseudomonas</taxon>
    </lineage>
</organism>
<gene>
    <name evidence="2" type="ORF">AYO28_10440</name>
</gene>
<dbReference type="Gene3D" id="1.10.8.1050">
    <property type="entry name" value="Antitoxin VbhA-like"/>
    <property type="match status" value="1"/>
</dbReference>
<dbReference type="InterPro" id="IPR033788">
    <property type="entry name" value="VbhA-like"/>
</dbReference>
<protein>
    <recommendedName>
        <fullName evidence="1">Antitoxin VbhA domain-containing protein</fullName>
    </recommendedName>
</protein>
<dbReference type="RefSeq" id="WP_064301857.1">
    <property type="nucleotide sequence ID" value="NZ_LUCV01000007.1"/>
</dbReference>
<sequence length="61" mass="6570">MTTAHEAAQRSSRVAHVQATNNLEGVRVSAYMSSKMVDYEKGRISSAELVAAVKARYGIDG</sequence>
<comment type="caution">
    <text evidence="2">The sequence shown here is derived from an EMBL/GenBank/DDBJ whole genome shotgun (WGS) entry which is preliminary data.</text>
</comment>
<evidence type="ECO:0000259" key="1">
    <source>
        <dbReference type="Pfam" id="PF18495"/>
    </source>
</evidence>
<dbReference type="Pfam" id="PF18495">
    <property type="entry name" value="VbhA"/>
    <property type="match status" value="1"/>
</dbReference>
<name>A0A177SVD8_PSEPU</name>
<evidence type="ECO:0000313" key="3">
    <source>
        <dbReference type="Proteomes" id="UP000077752"/>
    </source>
</evidence>
<dbReference type="CDD" id="cd11586">
    <property type="entry name" value="VbhA_like"/>
    <property type="match status" value="1"/>
</dbReference>
<reference evidence="2 3" key="1">
    <citation type="submission" date="2016-03" db="EMBL/GenBank/DDBJ databases">
        <title>Draft Genome Assembly of Pseudomonas putida strain CBF10-2.</title>
        <authorList>
            <person name="Iyer R.S."/>
            <person name="Damania A."/>
        </authorList>
    </citation>
    <scope>NUCLEOTIDE SEQUENCE [LARGE SCALE GENOMIC DNA]</scope>
    <source>
        <strain evidence="2 3">CBF10-2</strain>
    </source>
</reference>
<dbReference type="Proteomes" id="UP000077752">
    <property type="component" value="Unassembled WGS sequence"/>
</dbReference>
<accession>A0A177SVD8</accession>
<feature type="domain" description="Antitoxin VbhA" evidence="1">
    <location>
        <begin position="10"/>
        <end position="56"/>
    </location>
</feature>
<proteinExistence type="predicted"/>
<dbReference type="AlphaFoldDB" id="A0A177SVD8"/>